<evidence type="ECO:0000313" key="5">
    <source>
        <dbReference type="Proteomes" id="UP000283850"/>
    </source>
</evidence>
<evidence type="ECO:0000259" key="3">
    <source>
        <dbReference type="Pfam" id="PF07715"/>
    </source>
</evidence>
<comment type="caution">
    <text evidence="4">The sequence shown here is derived from an EMBL/GenBank/DDBJ whole genome shotgun (WGS) entry which is preliminary data.</text>
</comment>
<protein>
    <recommendedName>
        <fullName evidence="3">TonB-dependent receptor plug domain-containing protein</fullName>
    </recommendedName>
</protein>
<keyword evidence="1" id="KW-0998">Cell outer membrane</keyword>
<keyword evidence="2" id="KW-0732">Signal</keyword>
<gene>
    <name evidence="4" type="ORF">DWW10_10145</name>
</gene>
<dbReference type="Proteomes" id="UP000283850">
    <property type="component" value="Unassembled WGS sequence"/>
</dbReference>
<dbReference type="EMBL" id="QRZF01000006">
    <property type="protein sequence ID" value="RGV53881.1"/>
    <property type="molecule type" value="Genomic_DNA"/>
</dbReference>
<dbReference type="Pfam" id="PF07715">
    <property type="entry name" value="Plug"/>
    <property type="match status" value="1"/>
</dbReference>
<keyword evidence="1" id="KW-0472">Membrane</keyword>
<feature type="chain" id="PRO_5019569413" description="TonB-dependent receptor plug domain-containing protein" evidence="2">
    <location>
        <begin position="21"/>
        <end position="223"/>
    </location>
</feature>
<organism evidence="4 5">
    <name type="scientific">Bacteroides intestinalis</name>
    <dbReference type="NCBI Taxonomy" id="329854"/>
    <lineage>
        <taxon>Bacteria</taxon>
        <taxon>Pseudomonadati</taxon>
        <taxon>Bacteroidota</taxon>
        <taxon>Bacteroidia</taxon>
        <taxon>Bacteroidales</taxon>
        <taxon>Bacteroidaceae</taxon>
        <taxon>Bacteroides</taxon>
    </lineage>
</organism>
<comment type="similarity">
    <text evidence="1">Belongs to the TonB-dependent receptor family.</text>
</comment>
<proteinExistence type="inferred from homology"/>
<dbReference type="InterPro" id="IPR037066">
    <property type="entry name" value="Plug_dom_sf"/>
</dbReference>
<dbReference type="SUPFAM" id="SSF56935">
    <property type="entry name" value="Porins"/>
    <property type="match status" value="1"/>
</dbReference>
<feature type="domain" description="TonB-dependent receptor plug" evidence="3">
    <location>
        <begin position="120"/>
        <end position="217"/>
    </location>
</feature>
<dbReference type="AlphaFoldDB" id="A0A412Y927"/>
<dbReference type="RefSeq" id="WP_118421393.1">
    <property type="nucleotide sequence ID" value="NZ_QRZF01000006.1"/>
</dbReference>
<keyword evidence="1" id="KW-0812">Transmembrane</keyword>
<name>A0A412Y927_9BACE</name>
<keyword evidence="1" id="KW-0813">Transport</keyword>
<reference evidence="4 5" key="1">
    <citation type="submission" date="2018-08" db="EMBL/GenBank/DDBJ databases">
        <title>A genome reference for cultivated species of the human gut microbiota.</title>
        <authorList>
            <person name="Zou Y."/>
            <person name="Xue W."/>
            <person name="Luo G."/>
        </authorList>
    </citation>
    <scope>NUCLEOTIDE SEQUENCE [LARGE SCALE GENOMIC DNA]</scope>
    <source>
        <strain evidence="4 5">AF14-32</strain>
    </source>
</reference>
<sequence>MKHRILFLLTAILISLSGMAQDNVTGILLNEKGKPVKKIKMRIKGRMKMLSTSSKGTFELGRIKAGDTLLIYPNRKLVAYVPMLDLPTYTIHLGKNSLRYATNEKTITCMYQEIPGQTYNNNIITYEKIQQLDANNLIDLLRGNIAGLQINYSDGQMKASIRGSSSFALSTEPLFIVSGTEYNSLEEANNAVSVEDIREIEVKKDGSEYGMKGANGVILIRIK</sequence>
<comment type="subcellular location">
    <subcellularLocation>
        <location evidence="1">Cell outer membrane</location>
        <topology evidence="1">Multi-pass membrane protein</topology>
    </subcellularLocation>
</comment>
<feature type="signal peptide" evidence="2">
    <location>
        <begin position="1"/>
        <end position="20"/>
    </location>
</feature>
<evidence type="ECO:0000256" key="1">
    <source>
        <dbReference type="PROSITE-ProRule" id="PRU01360"/>
    </source>
</evidence>
<dbReference type="InterPro" id="IPR039426">
    <property type="entry name" value="TonB-dep_rcpt-like"/>
</dbReference>
<dbReference type="Gene3D" id="2.170.130.10">
    <property type="entry name" value="TonB-dependent receptor, plug domain"/>
    <property type="match status" value="1"/>
</dbReference>
<dbReference type="PROSITE" id="PS52016">
    <property type="entry name" value="TONB_DEPENDENT_REC_3"/>
    <property type="match status" value="1"/>
</dbReference>
<accession>A0A412Y927</accession>
<dbReference type="InterPro" id="IPR012910">
    <property type="entry name" value="Plug_dom"/>
</dbReference>
<evidence type="ECO:0000313" key="4">
    <source>
        <dbReference type="EMBL" id="RGV53881.1"/>
    </source>
</evidence>
<dbReference type="GO" id="GO:0009279">
    <property type="term" value="C:cell outer membrane"/>
    <property type="evidence" value="ECO:0007669"/>
    <property type="project" value="UniProtKB-SubCell"/>
</dbReference>
<evidence type="ECO:0000256" key="2">
    <source>
        <dbReference type="SAM" id="SignalP"/>
    </source>
</evidence>
<keyword evidence="1" id="KW-1134">Transmembrane beta strand</keyword>